<name>A0A7J0GVP1_9ERIC</name>
<gene>
    <name evidence="1" type="ORF">Acr_24g0010420</name>
</gene>
<dbReference type="EMBL" id="BJWL01000024">
    <property type="protein sequence ID" value="GFZ14852.1"/>
    <property type="molecule type" value="Genomic_DNA"/>
</dbReference>
<keyword evidence="2" id="KW-1185">Reference proteome</keyword>
<organism evidence="1 2">
    <name type="scientific">Actinidia rufa</name>
    <dbReference type="NCBI Taxonomy" id="165716"/>
    <lineage>
        <taxon>Eukaryota</taxon>
        <taxon>Viridiplantae</taxon>
        <taxon>Streptophyta</taxon>
        <taxon>Embryophyta</taxon>
        <taxon>Tracheophyta</taxon>
        <taxon>Spermatophyta</taxon>
        <taxon>Magnoliopsida</taxon>
        <taxon>eudicotyledons</taxon>
        <taxon>Gunneridae</taxon>
        <taxon>Pentapetalae</taxon>
        <taxon>asterids</taxon>
        <taxon>Ericales</taxon>
        <taxon>Actinidiaceae</taxon>
        <taxon>Actinidia</taxon>
    </lineage>
</organism>
<proteinExistence type="predicted"/>
<dbReference type="Proteomes" id="UP000585474">
    <property type="component" value="Unassembled WGS sequence"/>
</dbReference>
<protein>
    <submittedName>
        <fullName evidence="1">Uncharacterized protein</fullName>
    </submittedName>
</protein>
<sequence>MEERRGGSTEMGGDVGQVVAVGGIAQQVVVMGGAVRWEGVAMAGVRRLSATAAVVSWWT</sequence>
<reference evidence="1 2" key="1">
    <citation type="submission" date="2019-07" db="EMBL/GenBank/DDBJ databases">
        <title>De Novo Assembly of kiwifruit Actinidia rufa.</title>
        <authorList>
            <person name="Sugita-Konishi S."/>
            <person name="Sato K."/>
            <person name="Mori E."/>
            <person name="Abe Y."/>
            <person name="Kisaki G."/>
            <person name="Hamano K."/>
            <person name="Suezawa K."/>
            <person name="Otani M."/>
            <person name="Fukuda T."/>
            <person name="Manabe T."/>
            <person name="Gomi K."/>
            <person name="Tabuchi M."/>
            <person name="Akimitsu K."/>
            <person name="Kataoka I."/>
        </authorList>
    </citation>
    <scope>NUCLEOTIDE SEQUENCE [LARGE SCALE GENOMIC DNA]</scope>
    <source>
        <strain evidence="2">cv. Fuchu</strain>
    </source>
</reference>
<accession>A0A7J0GVP1</accession>
<dbReference type="AlphaFoldDB" id="A0A7J0GVP1"/>
<evidence type="ECO:0000313" key="1">
    <source>
        <dbReference type="EMBL" id="GFZ14852.1"/>
    </source>
</evidence>
<comment type="caution">
    <text evidence="1">The sequence shown here is derived from an EMBL/GenBank/DDBJ whole genome shotgun (WGS) entry which is preliminary data.</text>
</comment>
<evidence type="ECO:0000313" key="2">
    <source>
        <dbReference type="Proteomes" id="UP000585474"/>
    </source>
</evidence>